<dbReference type="OrthoDB" id="768656at2"/>
<proteinExistence type="predicted"/>
<organism evidence="1 2">
    <name type="scientific">Epilithonimonas hungarica</name>
    <dbReference type="NCBI Taxonomy" id="454006"/>
    <lineage>
        <taxon>Bacteria</taxon>
        <taxon>Pseudomonadati</taxon>
        <taxon>Bacteroidota</taxon>
        <taxon>Flavobacteriia</taxon>
        <taxon>Flavobacteriales</taxon>
        <taxon>Weeksellaceae</taxon>
        <taxon>Chryseobacterium group</taxon>
        <taxon>Epilithonimonas</taxon>
    </lineage>
</organism>
<dbReference type="RefSeq" id="WP_089873988.1">
    <property type="nucleotide sequence ID" value="NZ_FNBH01000003.1"/>
</dbReference>
<dbReference type="STRING" id="454006.SAMN05421825_2747"/>
<sequence>MRYSVKRSKDLSDKEIELILKSWEIENWLDLDASSFKIKFQNSEFHLLEIDSKIVSLARINFDFKLEIQKNLYNFAEFVGFVSIEKMKGYGSFLLNKIVANLTERKIETIGFCKMDLRQFYEKNNIKILYGKGIFITEFENNEWIDSDDDDILIINTSEENINILQNLNEQNKAILI</sequence>
<dbReference type="AlphaFoldDB" id="A0A1G7RTF4"/>
<dbReference type="Proteomes" id="UP000199203">
    <property type="component" value="Unassembled WGS sequence"/>
</dbReference>
<reference evidence="2" key="1">
    <citation type="submission" date="2016-10" db="EMBL/GenBank/DDBJ databases">
        <authorList>
            <person name="Varghese N."/>
            <person name="Submissions S."/>
        </authorList>
    </citation>
    <scope>NUCLEOTIDE SEQUENCE [LARGE SCALE GENOMIC DNA]</scope>
    <source>
        <strain evidence="2">DSM 19684</strain>
    </source>
</reference>
<protein>
    <recommendedName>
        <fullName evidence="3">N-acetyltransferase domain-containing protein</fullName>
    </recommendedName>
</protein>
<keyword evidence="2" id="KW-1185">Reference proteome</keyword>
<evidence type="ECO:0000313" key="2">
    <source>
        <dbReference type="Proteomes" id="UP000199203"/>
    </source>
</evidence>
<name>A0A1G7RTF4_9FLAO</name>
<accession>A0A1G7RTF4</accession>
<evidence type="ECO:0008006" key="3">
    <source>
        <dbReference type="Google" id="ProtNLM"/>
    </source>
</evidence>
<dbReference type="EMBL" id="FNBH01000003">
    <property type="protein sequence ID" value="SDG13110.1"/>
    <property type="molecule type" value="Genomic_DNA"/>
</dbReference>
<evidence type="ECO:0000313" key="1">
    <source>
        <dbReference type="EMBL" id="SDG13110.1"/>
    </source>
</evidence>
<gene>
    <name evidence="1" type="ORF">SAMN05421825_2747</name>
</gene>